<gene>
    <name evidence="2" type="ORF">EVAR_97279_1</name>
</gene>
<feature type="compositionally biased region" description="Basic residues" evidence="1">
    <location>
        <begin position="52"/>
        <end position="61"/>
    </location>
</feature>
<comment type="caution">
    <text evidence="2">The sequence shown here is derived from an EMBL/GenBank/DDBJ whole genome shotgun (WGS) entry which is preliminary data.</text>
</comment>
<sequence>MRALNMRRRGDSHADESAPCTLRWTRKHANAISRITGYRDNREVGRRDTAAKKRRARRPARGRGAGRAIAPRSFVAGIPGTASADGLIDRSPTPRAVDADGRHPRTALCSRARRRRHGPAYLSRPATTAPRHGVPHRRPGGDFSSEHSKSFTTEKSSPDRSSGRAK</sequence>
<dbReference type="Proteomes" id="UP000299102">
    <property type="component" value="Unassembled WGS sequence"/>
</dbReference>
<name>A0A4C1XHZ2_EUMVA</name>
<proteinExistence type="predicted"/>
<protein>
    <submittedName>
        <fullName evidence="2">Uncharacterized protein</fullName>
    </submittedName>
</protein>
<keyword evidence="3" id="KW-1185">Reference proteome</keyword>
<evidence type="ECO:0000256" key="1">
    <source>
        <dbReference type="SAM" id="MobiDB-lite"/>
    </source>
</evidence>
<evidence type="ECO:0000313" key="3">
    <source>
        <dbReference type="Proteomes" id="UP000299102"/>
    </source>
</evidence>
<reference evidence="2 3" key="1">
    <citation type="journal article" date="2019" name="Commun. Biol.">
        <title>The bagworm genome reveals a unique fibroin gene that provides high tensile strength.</title>
        <authorList>
            <person name="Kono N."/>
            <person name="Nakamura H."/>
            <person name="Ohtoshi R."/>
            <person name="Tomita M."/>
            <person name="Numata K."/>
            <person name="Arakawa K."/>
        </authorList>
    </citation>
    <scope>NUCLEOTIDE SEQUENCE [LARGE SCALE GENOMIC DNA]</scope>
</reference>
<dbReference type="AlphaFoldDB" id="A0A4C1XHZ2"/>
<dbReference type="EMBL" id="BGZK01000824">
    <property type="protein sequence ID" value="GBP61837.1"/>
    <property type="molecule type" value="Genomic_DNA"/>
</dbReference>
<feature type="compositionally biased region" description="Basic and acidic residues" evidence="1">
    <location>
        <begin position="156"/>
        <end position="166"/>
    </location>
</feature>
<evidence type="ECO:0000313" key="2">
    <source>
        <dbReference type="EMBL" id="GBP61837.1"/>
    </source>
</evidence>
<feature type="region of interest" description="Disordered" evidence="1">
    <location>
        <begin position="43"/>
        <end position="166"/>
    </location>
</feature>
<organism evidence="2 3">
    <name type="scientific">Eumeta variegata</name>
    <name type="common">Bagworm moth</name>
    <name type="synonym">Eumeta japonica</name>
    <dbReference type="NCBI Taxonomy" id="151549"/>
    <lineage>
        <taxon>Eukaryota</taxon>
        <taxon>Metazoa</taxon>
        <taxon>Ecdysozoa</taxon>
        <taxon>Arthropoda</taxon>
        <taxon>Hexapoda</taxon>
        <taxon>Insecta</taxon>
        <taxon>Pterygota</taxon>
        <taxon>Neoptera</taxon>
        <taxon>Endopterygota</taxon>
        <taxon>Lepidoptera</taxon>
        <taxon>Glossata</taxon>
        <taxon>Ditrysia</taxon>
        <taxon>Tineoidea</taxon>
        <taxon>Psychidae</taxon>
        <taxon>Oiketicinae</taxon>
        <taxon>Eumeta</taxon>
    </lineage>
</organism>
<accession>A0A4C1XHZ2</accession>